<protein>
    <recommendedName>
        <fullName evidence="3">DNA methylase</fullName>
    </recommendedName>
</protein>
<evidence type="ECO:0000313" key="2">
    <source>
        <dbReference type="Proteomes" id="UP000203357"/>
    </source>
</evidence>
<keyword evidence="2" id="KW-1185">Reference proteome</keyword>
<organism evidence="1 2">
    <name type="scientific">Gordonia phage Jumbo</name>
    <dbReference type="NCBI Taxonomy" id="1887650"/>
    <lineage>
        <taxon>Viruses</taxon>
        <taxon>Duplodnaviria</taxon>
        <taxon>Heunggongvirae</taxon>
        <taxon>Uroviricota</taxon>
        <taxon>Caudoviricetes</taxon>
        <taxon>Gorjumvirus</taxon>
        <taxon>Gorjumvirus jumbo</taxon>
    </lineage>
</organism>
<name>A0A1B3B0J9_9CAUD</name>
<accession>A0A1B3B0J9</accession>
<proteinExistence type="predicted"/>
<gene>
    <name evidence="1" type="primary">36</name>
    <name evidence="1" type="ORF">SEA_JUMBO_36</name>
</gene>
<evidence type="ECO:0000313" key="1">
    <source>
        <dbReference type="EMBL" id="AOE44547.1"/>
    </source>
</evidence>
<dbReference type="GeneID" id="29067929"/>
<dbReference type="Proteomes" id="UP000203357">
    <property type="component" value="Segment"/>
</dbReference>
<reference evidence="2" key="1">
    <citation type="submission" date="2016-07" db="EMBL/GenBank/DDBJ databases">
        <authorList>
            <person name="Florea S."/>
            <person name="Webb J.S."/>
            <person name="Jaromczyk J."/>
            <person name="Schardl C.L."/>
        </authorList>
    </citation>
    <scope>NUCLEOTIDE SEQUENCE [LARGE SCALE GENOMIC DNA]</scope>
</reference>
<dbReference type="OrthoDB" id="9274at10239"/>
<evidence type="ECO:0008006" key="3">
    <source>
        <dbReference type="Google" id="ProtNLM"/>
    </source>
</evidence>
<dbReference type="KEGG" id="vg:29067929"/>
<dbReference type="EMBL" id="KX557281">
    <property type="protein sequence ID" value="AOE44547.1"/>
    <property type="molecule type" value="Genomic_DNA"/>
</dbReference>
<sequence>MAPKPQVIDSLGHRQINPEFVEWIMGFTPGHVTDPAIGASRAAQVTMLGNSVVSAAAEDAYDHCLDAWEDSPVSLGA</sequence>
<dbReference type="RefSeq" id="YP_009291001.1">
    <property type="nucleotide sequence ID" value="NC_031109.1"/>
</dbReference>